<accession>A0A2D2AWR3</accession>
<organism evidence="2 3">
    <name type="scientific">Caulobacter mirabilis</name>
    <dbReference type="NCBI Taxonomy" id="69666"/>
    <lineage>
        <taxon>Bacteria</taxon>
        <taxon>Pseudomonadati</taxon>
        <taxon>Pseudomonadota</taxon>
        <taxon>Alphaproteobacteria</taxon>
        <taxon>Caulobacterales</taxon>
        <taxon>Caulobacteraceae</taxon>
        <taxon>Caulobacter</taxon>
    </lineage>
</organism>
<dbReference type="InterPro" id="IPR012338">
    <property type="entry name" value="Beta-lactam/transpept-like"/>
</dbReference>
<dbReference type="InterPro" id="IPR001466">
    <property type="entry name" value="Beta-lactam-related"/>
</dbReference>
<protein>
    <recommendedName>
        <fullName evidence="1">Beta-lactamase-related domain-containing protein</fullName>
    </recommendedName>
</protein>
<dbReference type="KEGG" id="cmb:CSW64_08480"/>
<dbReference type="InterPro" id="IPR052794">
    <property type="entry name" value="Mito_Ser_Protease_LACTB"/>
</dbReference>
<dbReference type="OrthoDB" id="7168600at2"/>
<feature type="domain" description="Beta-lactamase-related" evidence="1">
    <location>
        <begin position="53"/>
        <end position="379"/>
    </location>
</feature>
<dbReference type="Proteomes" id="UP000228945">
    <property type="component" value="Chromosome"/>
</dbReference>
<sequence>MFARLAAQVRNLGAVLSRRLMLGGSAALAVGATARPALAKGVGVDAPGAAVAREVVRGMMAQTHAPAMSAAVCRDGELVWAEAFGLADLETKAPVSLTGRFRLASVSKLFAGAVAARLAERGAVNLDRPIGNYRPSLPEPHRRTTLRQLLGHTAGVRHYIPRDYDPKAPGGAIDFRPYRNTEEALAVFIHDPLVSKPGEAFNYSTFGYVLAGAVLESATGKRFPQLVTEEVIRPLDLPTLMPESMTSVIPQRVSCYQPLKDGGLFKAPAINPAYKWAGGGYVGAASDVARFCTAFTTPGYLDEENLERMFTPLAPGPVGIGWWLDRDPEGRLRGYHAGSIAGGRSIALLLPEAGVSVVVLSNLSDLPVDPLTPAQRIAEAFLV</sequence>
<evidence type="ECO:0000259" key="1">
    <source>
        <dbReference type="Pfam" id="PF00144"/>
    </source>
</evidence>
<dbReference type="PANTHER" id="PTHR46520">
    <property type="entry name" value="SERINE BETA-LACTAMASE-LIKE PROTEIN LACTB, MITOCHONDRIAL"/>
    <property type="match status" value="1"/>
</dbReference>
<dbReference type="SUPFAM" id="SSF56601">
    <property type="entry name" value="beta-lactamase/transpeptidase-like"/>
    <property type="match status" value="1"/>
</dbReference>
<dbReference type="Pfam" id="PF00144">
    <property type="entry name" value="Beta-lactamase"/>
    <property type="match status" value="1"/>
</dbReference>
<keyword evidence="3" id="KW-1185">Reference proteome</keyword>
<proteinExistence type="predicted"/>
<evidence type="ECO:0000313" key="3">
    <source>
        <dbReference type="Proteomes" id="UP000228945"/>
    </source>
</evidence>
<reference evidence="2 3" key="1">
    <citation type="submission" date="2017-10" db="EMBL/GenBank/DDBJ databases">
        <title>Genome sequence of Caulobacter mirabilis FWC38.</title>
        <authorList>
            <person name="Fiebig A."/>
            <person name="Crosson S."/>
        </authorList>
    </citation>
    <scope>NUCLEOTIDE SEQUENCE [LARGE SCALE GENOMIC DNA]</scope>
    <source>
        <strain evidence="2 3">FWC 38</strain>
    </source>
</reference>
<dbReference type="GO" id="GO:0006508">
    <property type="term" value="P:proteolysis"/>
    <property type="evidence" value="ECO:0007669"/>
    <property type="project" value="TreeGrafter"/>
</dbReference>
<dbReference type="PANTHER" id="PTHR46520:SF1">
    <property type="entry name" value="SERINE BETA-LACTAMASE-LIKE PROTEIN LACTB, MITOCHONDRIAL"/>
    <property type="match status" value="1"/>
</dbReference>
<dbReference type="GO" id="GO:0019216">
    <property type="term" value="P:regulation of lipid metabolic process"/>
    <property type="evidence" value="ECO:0007669"/>
    <property type="project" value="TreeGrafter"/>
</dbReference>
<dbReference type="AlphaFoldDB" id="A0A2D2AWR3"/>
<dbReference type="GO" id="GO:0008233">
    <property type="term" value="F:peptidase activity"/>
    <property type="evidence" value="ECO:0007669"/>
    <property type="project" value="TreeGrafter"/>
</dbReference>
<evidence type="ECO:0000313" key="2">
    <source>
        <dbReference type="EMBL" id="ATQ42448.1"/>
    </source>
</evidence>
<dbReference type="Gene3D" id="3.40.710.10">
    <property type="entry name" value="DD-peptidase/beta-lactamase superfamily"/>
    <property type="match status" value="1"/>
</dbReference>
<dbReference type="EMBL" id="CP024201">
    <property type="protein sequence ID" value="ATQ42448.1"/>
    <property type="molecule type" value="Genomic_DNA"/>
</dbReference>
<name>A0A2D2AWR3_9CAUL</name>
<gene>
    <name evidence="2" type="ORF">CSW64_08480</name>
</gene>